<evidence type="ECO:0000313" key="2">
    <source>
        <dbReference type="Proteomes" id="UP001168528"/>
    </source>
</evidence>
<reference evidence="1" key="1">
    <citation type="submission" date="2023-07" db="EMBL/GenBank/DDBJ databases">
        <title>The genome sequence of Rhodocytophaga aerolata KACC 12507.</title>
        <authorList>
            <person name="Zhang X."/>
        </authorList>
    </citation>
    <scope>NUCLEOTIDE SEQUENCE</scope>
    <source>
        <strain evidence="1">KACC 12507</strain>
    </source>
</reference>
<evidence type="ECO:0000313" key="1">
    <source>
        <dbReference type="EMBL" id="MDO1450224.1"/>
    </source>
</evidence>
<dbReference type="EMBL" id="JAUKPO010000027">
    <property type="protein sequence ID" value="MDO1450224.1"/>
    <property type="molecule type" value="Genomic_DNA"/>
</dbReference>
<evidence type="ECO:0008006" key="3">
    <source>
        <dbReference type="Google" id="ProtNLM"/>
    </source>
</evidence>
<organism evidence="1 2">
    <name type="scientific">Rhodocytophaga aerolata</name>
    <dbReference type="NCBI Taxonomy" id="455078"/>
    <lineage>
        <taxon>Bacteria</taxon>
        <taxon>Pseudomonadati</taxon>
        <taxon>Bacteroidota</taxon>
        <taxon>Cytophagia</taxon>
        <taxon>Cytophagales</taxon>
        <taxon>Rhodocytophagaceae</taxon>
        <taxon>Rhodocytophaga</taxon>
    </lineage>
</organism>
<dbReference type="Proteomes" id="UP001168528">
    <property type="component" value="Unassembled WGS sequence"/>
</dbReference>
<protein>
    <recommendedName>
        <fullName evidence="3">STAS/SEC14 domain-containing protein</fullName>
    </recommendedName>
</protein>
<gene>
    <name evidence="1" type="ORF">Q0590_28345</name>
</gene>
<sequence>MIQFKNEFVIVELVNNSTAILLTWKGFIPSQKYREALDKSLEITQKYKIKNWISDIREMKVVAVKDQEWAGTEWLSKAVTAGCYKKQAVIMPEDVFGQASAKNMITTVTVKNQQIEIQNFTNLEEAKKWLS</sequence>
<keyword evidence="2" id="KW-1185">Reference proteome</keyword>
<proteinExistence type="predicted"/>
<accession>A0ABT8RDP4</accession>
<dbReference type="RefSeq" id="WP_302041026.1">
    <property type="nucleotide sequence ID" value="NZ_JAUKPO010000027.1"/>
</dbReference>
<name>A0ABT8RDP4_9BACT</name>
<comment type="caution">
    <text evidence="1">The sequence shown here is derived from an EMBL/GenBank/DDBJ whole genome shotgun (WGS) entry which is preliminary data.</text>
</comment>